<feature type="transmembrane region" description="Helical" evidence="6">
    <location>
        <begin position="388"/>
        <end position="408"/>
    </location>
</feature>
<comment type="caution">
    <text evidence="7">The sequence shown here is derived from an EMBL/GenBank/DDBJ whole genome shotgun (WGS) entry which is preliminary data.</text>
</comment>
<feature type="transmembrane region" description="Helical" evidence="6">
    <location>
        <begin position="332"/>
        <end position="353"/>
    </location>
</feature>
<feature type="transmembrane region" description="Helical" evidence="6">
    <location>
        <begin position="296"/>
        <end position="320"/>
    </location>
</feature>
<feature type="transmembrane region" description="Helical" evidence="6">
    <location>
        <begin position="253"/>
        <end position="276"/>
    </location>
</feature>
<keyword evidence="5 6" id="KW-0472">Membrane</keyword>
<reference evidence="7 8" key="1">
    <citation type="submission" date="2022-07" db="EMBL/GenBank/DDBJ databases">
        <title>Degradation activity of malathion, p-nitrophenol and potential low-temperature adaptation strategy of Rhodococcus sp. FXJ9.536.</title>
        <authorList>
            <person name="Huang J."/>
            <person name="Huang Y."/>
        </authorList>
    </citation>
    <scope>NUCLEOTIDE SEQUENCE [LARGE SCALE GENOMIC DNA]</scope>
    <source>
        <strain evidence="7 8">FXJ9.536</strain>
    </source>
</reference>
<sequence length="437" mass="45561">MTHRVSPPTERGKLSSVSNSPSIIAASRLLVQLSPLLTAPVVARALGPDGRGYYAACFAAMILTPVVLGVGLPLVVRRRAANESAARALRSVYLVLPIAIPFAVGVGILVEKTLLSEIAPHTGMLYIVGMGCSVLFIGTLCIQSILIAEQRYRSIAVVQSVQPISLTVGIVIGWAAGSLTLDWILIVAAVSMFSSFVAGLALTRIRLRGERESIPRMFREGVTYSGSQIAETANVTLIQVLAVGVIGAAETGFLAIAVTIAGLPLTIAHTVTAVIYKDAAVADRNSSVLSGIAIRVTVLATAVPTVALALSAPIAIPLIFGQAFAPAVDTTLIALSASVFLAGGYVLAQILAAQNKGARMTVNQLAGLAISVAFFFLFGSRLGANGAAIGLAAGWLTATSLHLISLKVPLRLLVPRPRDSKHFVAIVLRGKFDYETL</sequence>
<name>A0ABT1QFC8_9NOCA</name>
<dbReference type="PANTHER" id="PTHR30250:SF11">
    <property type="entry name" value="O-ANTIGEN TRANSPORTER-RELATED"/>
    <property type="match status" value="1"/>
</dbReference>
<protein>
    <submittedName>
        <fullName evidence="7">Lipopolysaccharide biosynthesis protein</fullName>
    </submittedName>
</protein>
<keyword evidence="2" id="KW-1003">Cell membrane</keyword>
<keyword evidence="4 6" id="KW-1133">Transmembrane helix</keyword>
<evidence type="ECO:0000256" key="3">
    <source>
        <dbReference type="ARBA" id="ARBA00022692"/>
    </source>
</evidence>
<dbReference type="EMBL" id="JANFQF010000014">
    <property type="protein sequence ID" value="MCQ4120963.1"/>
    <property type="molecule type" value="Genomic_DNA"/>
</dbReference>
<evidence type="ECO:0000256" key="5">
    <source>
        <dbReference type="ARBA" id="ARBA00023136"/>
    </source>
</evidence>
<organism evidence="7 8">
    <name type="scientific">Rhodococcus tibetensis</name>
    <dbReference type="NCBI Taxonomy" id="2965064"/>
    <lineage>
        <taxon>Bacteria</taxon>
        <taxon>Bacillati</taxon>
        <taxon>Actinomycetota</taxon>
        <taxon>Actinomycetes</taxon>
        <taxon>Mycobacteriales</taxon>
        <taxon>Nocardiaceae</taxon>
        <taxon>Rhodococcus</taxon>
    </lineage>
</organism>
<feature type="transmembrane region" description="Helical" evidence="6">
    <location>
        <begin position="365"/>
        <end position="382"/>
    </location>
</feature>
<evidence type="ECO:0000313" key="8">
    <source>
        <dbReference type="Proteomes" id="UP001524501"/>
    </source>
</evidence>
<dbReference type="Pfam" id="PF01943">
    <property type="entry name" value="Polysacc_synt"/>
    <property type="match status" value="1"/>
</dbReference>
<dbReference type="PANTHER" id="PTHR30250">
    <property type="entry name" value="PST FAMILY PREDICTED COLANIC ACID TRANSPORTER"/>
    <property type="match status" value="1"/>
</dbReference>
<dbReference type="RefSeq" id="WP_255971026.1">
    <property type="nucleotide sequence ID" value="NZ_JANFQF010000014.1"/>
</dbReference>
<keyword evidence="3 6" id="KW-0812">Transmembrane</keyword>
<accession>A0ABT1QFC8</accession>
<evidence type="ECO:0000256" key="1">
    <source>
        <dbReference type="ARBA" id="ARBA00004651"/>
    </source>
</evidence>
<comment type="subcellular location">
    <subcellularLocation>
        <location evidence="1">Cell membrane</location>
        <topology evidence="1">Multi-pass membrane protein</topology>
    </subcellularLocation>
</comment>
<dbReference type="InterPro" id="IPR002797">
    <property type="entry name" value="Polysacc_synth"/>
</dbReference>
<evidence type="ECO:0000256" key="6">
    <source>
        <dbReference type="SAM" id="Phobius"/>
    </source>
</evidence>
<feature type="transmembrane region" description="Helical" evidence="6">
    <location>
        <begin position="183"/>
        <end position="203"/>
    </location>
</feature>
<feature type="transmembrane region" description="Helical" evidence="6">
    <location>
        <begin position="53"/>
        <end position="76"/>
    </location>
</feature>
<feature type="transmembrane region" description="Helical" evidence="6">
    <location>
        <begin position="125"/>
        <end position="148"/>
    </location>
</feature>
<feature type="transmembrane region" description="Helical" evidence="6">
    <location>
        <begin position="155"/>
        <end position="177"/>
    </location>
</feature>
<proteinExistence type="predicted"/>
<keyword evidence="8" id="KW-1185">Reference proteome</keyword>
<gene>
    <name evidence="7" type="ORF">NOF53_17635</name>
</gene>
<dbReference type="InterPro" id="IPR050833">
    <property type="entry name" value="Poly_Biosynth_Transport"/>
</dbReference>
<dbReference type="Proteomes" id="UP001524501">
    <property type="component" value="Unassembled WGS sequence"/>
</dbReference>
<evidence type="ECO:0000256" key="4">
    <source>
        <dbReference type="ARBA" id="ARBA00022989"/>
    </source>
</evidence>
<evidence type="ECO:0000256" key="2">
    <source>
        <dbReference type="ARBA" id="ARBA00022475"/>
    </source>
</evidence>
<feature type="transmembrane region" description="Helical" evidence="6">
    <location>
        <begin position="224"/>
        <end position="247"/>
    </location>
</feature>
<feature type="transmembrane region" description="Helical" evidence="6">
    <location>
        <begin position="88"/>
        <end position="110"/>
    </location>
</feature>
<evidence type="ECO:0000313" key="7">
    <source>
        <dbReference type="EMBL" id="MCQ4120963.1"/>
    </source>
</evidence>